<gene>
    <name evidence="3" type="ORF">P691DRAFT_787810</name>
</gene>
<feature type="transmembrane region" description="Helical" evidence="2">
    <location>
        <begin position="221"/>
        <end position="243"/>
    </location>
</feature>
<evidence type="ECO:0000256" key="2">
    <source>
        <dbReference type="SAM" id="Phobius"/>
    </source>
</evidence>
<feature type="transmembrane region" description="Helical" evidence="2">
    <location>
        <begin position="188"/>
        <end position="209"/>
    </location>
</feature>
<comment type="caution">
    <text evidence="3">The sequence shown here is derived from an EMBL/GenBank/DDBJ whole genome shotgun (WGS) entry which is preliminary data.</text>
</comment>
<dbReference type="Proteomes" id="UP000807342">
    <property type="component" value="Unassembled WGS sequence"/>
</dbReference>
<accession>A0A9P5X5M8</accession>
<feature type="transmembrane region" description="Helical" evidence="2">
    <location>
        <begin position="302"/>
        <end position="322"/>
    </location>
</feature>
<evidence type="ECO:0000313" key="4">
    <source>
        <dbReference type="Proteomes" id="UP000807342"/>
    </source>
</evidence>
<keyword evidence="2" id="KW-0812">Transmembrane</keyword>
<dbReference type="EMBL" id="MU151450">
    <property type="protein sequence ID" value="KAF9443645.1"/>
    <property type="molecule type" value="Genomic_DNA"/>
</dbReference>
<feature type="transmembrane region" description="Helical" evidence="2">
    <location>
        <begin position="271"/>
        <end position="290"/>
    </location>
</feature>
<dbReference type="AlphaFoldDB" id="A0A9P5X5M8"/>
<reference evidence="3" key="1">
    <citation type="submission" date="2020-11" db="EMBL/GenBank/DDBJ databases">
        <authorList>
            <consortium name="DOE Joint Genome Institute"/>
            <person name="Ahrendt S."/>
            <person name="Riley R."/>
            <person name="Andreopoulos W."/>
            <person name="Labutti K."/>
            <person name="Pangilinan J."/>
            <person name="Ruiz-Duenas F.J."/>
            <person name="Barrasa J.M."/>
            <person name="Sanchez-Garcia M."/>
            <person name="Camarero S."/>
            <person name="Miyauchi S."/>
            <person name="Serrano A."/>
            <person name="Linde D."/>
            <person name="Babiker R."/>
            <person name="Drula E."/>
            <person name="Ayuso-Fernandez I."/>
            <person name="Pacheco R."/>
            <person name="Padilla G."/>
            <person name="Ferreira P."/>
            <person name="Barriuso J."/>
            <person name="Kellner H."/>
            <person name="Castanera R."/>
            <person name="Alfaro M."/>
            <person name="Ramirez L."/>
            <person name="Pisabarro A.G."/>
            <person name="Kuo A."/>
            <person name="Tritt A."/>
            <person name="Lipzen A."/>
            <person name="He G."/>
            <person name="Yan M."/>
            <person name="Ng V."/>
            <person name="Cullen D."/>
            <person name="Martin F."/>
            <person name="Rosso M.-N."/>
            <person name="Henrissat B."/>
            <person name="Hibbett D."/>
            <person name="Martinez A.T."/>
            <person name="Grigoriev I.V."/>
        </authorList>
    </citation>
    <scope>NUCLEOTIDE SEQUENCE</scope>
    <source>
        <strain evidence="3">MF-IS2</strain>
    </source>
</reference>
<keyword evidence="2" id="KW-0472">Membrane</keyword>
<keyword evidence="2" id="KW-1133">Transmembrane helix</keyword>
<evidence type="ECO:0000313" key="3">
    <source>
        <dbReference type="EMBL" id="KAF9443645.1"/>
    </source>
</evidence>
<organism evidence="3 4">
    <name type="scientific">Macrolepiota fuliginosa MF-IS2</name>
    <dbReference type="NCBI Taxonomy" id="1400762"/>
    <lineage>
        <taxon>Eukaryota</taxon>
        <taxon>Fungi</taxon>
        <taxon>Dikarya</taxon>
        <taxon>Basidiomycota</taxon>
        <taxon>Agaricomycotina</taxon>
        <taxon>Agaricomycetes</taxon>
        <taxon>Agaricomycetidae</taxon>
        <taxon>Agaricales</taxon>
        <taxon>Agaricineae</taxon>
        <taxon>Agaricaceae</taxon>
        <taxon>Macrolepiota</taxon>
    </lineage>
</organism>
<protein>
    <submittedName>
        <fullName evidence="3">Uncharacterized protein</fullName>
    </submittedName>
</protein>
<evidence type="ECO:0000256" key="1">
    <source>
        <dbReference type="SAM" id="MobiDB-lite"/>
    </source>
</evidence>
<name>A0A9P5X5M8_9AGAR</name>
<keyword evidence="4" id="KW-1185">Reference proteome</keyword>
<sequence length="398" mass="44455">MLFRDAEGYDNRDAQLKSCWSYAVPDLTECMPRKSAITYEGTGRHPTPQSHTTRRRPVENIKTEGFPSKGELSRVTKPRLGPPLSPGLSNVRGSPMRYSSRERWAREPNNMFSACSAHIRSHHHRSVSLFFVFRGLDIPRKSATRCQNPQLAKTTYLSPSNSKTMDTPNFDDSKRVLEFFLPSTIMDVITALFIGACLTLGTICLILLSSPAGGPPIQRRLLQVYIVALIIVVIGYFLSNFLFDNGLAIFRPHTKKDDEDLEVRRLGPATLGFQSIVIWMVDGLLVWRCFMVQKAFIGCSSPFQSVAFLGIVGLWATSFGGWREFALETRRQRGGATGLWAPYWSRLQSIMISVPSQVALGRVTGQYNEEEVVLAVENKLHNVPEITQIPGGKNGADS</sequence>
<proteinExistence type="predicted"/>
<feature type="region of interest" description="Disordered" evidence="1">
    <location>
        <begin position="63"/>
        <end position="95"/>
    </location>
</feature>